<evidence type="ECO:0000259" key="8">
    <source>
        <dbReference type="Pfam" id="PF02897"/>
    </source>
</evidence>
<dbReference type="SUPFAM" id="SSF50993">
    <property type="entry name" value="Peptidase/esterase 'gauge' domain"/>
    <property type="match status" value="1"/>
</dbReference>
<feature type="domain" description="Peptidase S9 prolyl oligopeptidase catalytic" evidence="7">
    <location>
        <begin position="458"/>
        <end position="669"/>
    </location>
</feature>
<dbReference type="GO" id="GO:0005829">
    <property type="term" value="C:cytosol"/>
    <property type="evidence" value="ECO:0007669"/>
    <property type="project" value="TreeGrafter"/>
</dbReference>
<evidence type="ECO:0000256" key="5">
    <source>
        <dbReference type="ARBA" id="ARBA00022801"/>
    </source>
</evidence>
<dbReference type="Gene3D" id="3.40.50.1820">
    <property type="entry name" value="alpha/beta hydrolase"/>
    <property type="match status" value="1"/>
</dbReference>
<comment type="similarity">
    <text evidence="2">Belongs to the peptidase S9A family.</text>
</comment>
<dbReference type="Gene3D" id="2.130.10.120">
    <property type="entry name" value="Prolyl oligopeptidase, N-terminal domain"/>
    <property type="match status" value="1"/>
</dbReference>
<dbReference type="Pfam" id="PF02897">
    <property type="entry name" value="Peptidase_S9_N"/>
    <property type="match status" value="1"/>
</dbReference>
<dbReference type="EC" id="3.4.21.26" evidence="3"/>
<dbReference type="PRINTS" id="PR00862">
    <property type="entry name" value="PROLIGOPTASE"/>
</dbReference>
<feature type="domain" description="Peptidase S9A N-terminal" evidence="8">
    <location>
        <begin position="3"/>
        <end position="394"/>
    </location>
</feature>
<evidence type="ECO:0000259" key="7">
    <source>
        <dbReference type="Pfam" id="PF00326"/>
    </source>
</evidence>
<dbReference type="Pfam" id="PF00326">
    <property type="entry name" value="Peptidase_S9"/>
    <property type="match status" value="1"/>
</dbReference>
<protein>
    <recommendedName>
        <fullName evidence="3">prolyl oligopeptidase</fullName>
        <ecNumber evidence="3">3.4.21.26</ecNumber>
    </recommendedName>
</protein>
<dbReference type="PANTHER" id="PTHR42881:SF2">
    <property type="entry name" value="PROLYL ENDOPEPTIDASE"/>
    <property type="match status" value="1"/>
</dbReference>
<evidence type="ECO:0000313" key="9">
    <source>
        <dbReference type="EMBL" id="SDL37380.1"/>
    </source>
</evidence>
<comment type="catalytic activity">
    <reaction evidence="1">
        <text>Hydrolysis of Pro-|-Xaa &gt;&gt; Ala-|-Xaa in oligopeptides.</text>
        <dbReference type="EC" id="3.4.21.26"/>
    </reaction>
</comment>
<dbReference type="InterPro" id="IPR023302">
    <property type="entry name" value="Pept_S9A_N"/>
</dbReference>
<dbReference type="RefSeq" id="WP_176761687.1">
    <property type="nucleotide sequence ID" value="NZ_FNGP01000002.1"/>
</dbReference>
<sequence>MYPHVRRDESVSETFGGREIADPYRWLEDADSDETKAFVEAQNAVSRPILDRLPARARFVESLDALLSAPTRSVPFERGGQVFAWHNDGQNQPRLVRASSWEALEEAETILDPNTLSGDGTRAVSVASVNEDATLLAYAIADGGSDWRTIRVLDLTTLEDLGVEIEWTKWNAPVWLPGARGFTYWAYPAPSGNALTDEMPAGTLHAYDVGARASRVVWEPPMDRMFGYHGPADDDWFLLTTRIGGEKGNDVHARRHDEAELRCIVEGGEQEWHPIGIRDGEAILLTDDAAPRYRLVAVDLTTGDRRELVAEHGEDVLESARLTATGLVGVYLHDAQSRVQLFGADGAPGDELPIGDGVSVTGLAARDTSNKIFLGTQSFVDPGTRFAGEVDGGRLVRFDKIPRPVGVVEAEATTRRLRIPSTDGVEVPAFVVTRGEPQGPRPTLVWGYGGFNIPVTPAFRAIFAAWVAAGGRLVVPNLRGGGEFGANWHEAGTKQNKQQVFDDLYAVAERLIDDGLTTPEQLALHGRSNGGLLAGAALTQRPELWSAVLPGVGVLDMLRFHKFTIGWAWTRDYGDPDEDGVAEYLLKYSPLHNVRPVTYPPTLLTTGDHDDRVVPAHSYKFAAALQAEGMGGPFLLAVDTRAGHGAGKPRDAQVEEFADQLAFAAHHTGLRVS</sequence>
<keyword evidence="10" id="KW-1185">Reference proteome</keyword>
<dbReference type="InterPro" id="IPR051167">
    <property type="entry name" value="Prolyl_oligopep/macrocyclase"/>
</dbReference>
<evidence type="ECO:0000313" key="10">
    <source>
        <dbReference type="Proteomes" id="UP000199475"/>
    </source>
</evidence>
<dbReference type="FunFam" id="3.40.50.1820:FF:000005">
    <property type="entry name" value="Prolyl endopeptidase"/>
    <property type="match status" value="1"/>
</dbReference>
<evidence type="ECO:0000256" key="3">
    <source>
        <dbReference type="ARBA" id="ARBA00011897"/>
    </source>
</evidence>
<dbReference type="InterPro" id="IPR002470">
    <property type="entry name" value="Peptidase_S9A"/>
</dbReference>
<dbReference type="PANTHER" id="PTHR42881">
    <property type="entry name" value="PROLYL ENDOPEPTIDASE"/>
    <property type="match status" value="1"/>
</dbReference>
<keyword evidence="6" id="KW-0720">Serine protease</keyword>
<dbReference type="EMBL" id="FNGP01000002">
    <property type="protein sequence ID" value="SDL37380.1"/>
    <property type="molecule type" value="Genomic_DNA"/>
</dbReference>
<evidence type="ECO:0000256" key="6">
    <source>
        <dbReference type="ARBA" id="ARBA00022825"/>
    </source>
</evidence>
<gene>
    <name evidence="9" type="ORF">SAMN04488242_1277</name>
</gene>
<dbReference type="AlphaFoldDB" id="A0A1G9JIF2"/>
<dbReference type="STRING" id="686624.SAMN04488242_1277"/>
<name>A0A1G9JIF2_9ACTN</name>
<dbReference type="InterPro" id="IPR001375">
    <property type="entry name" value="Peptidase_S9_cat"/>
</dbReference>
<evidence type="ECO:0000256" key="4">
    <source>
        <dbReference type="ARBA" id="ARBA00022670"/>
    </source>
</evidence>
<dbReference type="SUPFAM" id="SSF53474">
    <property type="entry name" value="alpha/beta-Hydrolases"/>
    <property type="match status" value="1"/>
</dbReference>
<organism evidence="9 10">
    <name type="scientific">Tessaracoccus oleiagri</name>
    <dbReference type="NCBI Taxonomy" id="686624"/>
    <lineage>
        <taxon>Bacteria</taxon>
        <taxon>Bacillati</taxon>
        <taxon>Actinomycetota</taxon>
        <taxon>Actinomycetes</taxon>
        <taxon>Propionibacteriales</taxon>
        <taxon>Propionibacteriaceae</taxon>
        <taxon>Tessaracoccus</taxon>
    </lineage>
</organism>
<evidence type="ECO:0000256" key="1">
    <source>
        <dbReference type="ARBA" id="ARBA00001070"/>
    </source>
</evidence>
<keyword evidence="5" id="KW-0378">Hydrolase</keyword>
<accession>A0A1G9JIF2</accession>
<dbReference type="GO" id="GO:0006508">
    <property type="term" value="P:proteolysis"/>
    <property type="evidence" value="ECO:0007669"/>
    <property type="project" value="UniProtKB-KW"/>
</dbReference>
<dbReference type="GO" id="GO:0004252">
    <property type="term" value="F:serine-type endopeptidase activity"/>
    <property type="evidence" value="ECO:0007669"/>
    <property type="project" value="UniProtKB-EC"/>
</dbReference>
<keyword evidence="4" id="KW-0645">Protease</keyword>
<evidence type="ECO:0000256" key="2">
    <source>
        <dbReference type="ARBA" id="ARBA00005228"/>
    </source>
</evidence>
<proteinExistence type="inferred from homology"/>
<dbReference type="InterPro" id="IPR029058">
    <property type="entry name" value="AB_hydrolase_fold"/>
</dbReference>
<reference evidence="9 10" key="1">
    <citation type="submission" date="2016-10" db="EMBL/GenBank/DDBJ databases">
        <authorList>
            <person name="de Groot N.N."/>
        </authorList>
    </citation>
    <scope>NUCLEOTIDE SEQUENCE [LARGE SCALE GENOMIC DNA]</scope>
    <source>
        <strain evidence="9 10">CGMCC 1.9159</strain>
    </source>
</reference>
<dbReference type="Proteomes" id="UP000199475">
    <property type="component" value="Unassembled WGS sequence"/>
</dbReference>
<dbReference type="GO" id="GO:0070012">
    <property type="term" value="F:oligopeptidase activity"/>
    <property type="evidence" value="ECO:0007669"/>
    <property type="project" value="TreeGrafter"/>
</dbReference>